<name>A0A2P2PRG8_RHIMU</name>
<dbReference type="AlphaFoldDB" id="A0A2P2PRG8"/>
<proteinExistence type="predicted"/>
<reference evidence="1" key="1">
    <citation type="submission" date="2018-02" db="EMBL/GenBank/DDBJ databases">
        <title>Rhizophora mucronata_Transcriptome.</title>
        <authorList>
            <person name="Meera S.P."/>
            <person name="Sreeshan A."/>
            <person name="Augustine A."/>
        </authorList>
    </citation>
    <scope>NUCLEOTIDE SEQUENCE</scope>
    <source>
        <tissue evidence="1">Leaf</tissue>
    </source>
</reference>
<dbReference type="EMBL" id="GGEC01076840">
    <property type="protein sequence ID" value="MBX57324.1"/>
    <property type="molecule type" value="Transcribed_RNA"/>
</dbReference>
<evidence type="ECO:0000313" key="1">
    <source>
        <dbReference type="EMBL" id="MBX57324.1"/>
    </source>
</evidence>
<sequence>MYAIFLKMEDEISQFILIILSSAEDVETHLILIIHYFNFHSNVSSYCCCIVFYIF</sequence>
<protein>
    <submittedName>
        <fullName evidence="1">Uncharacterized protein</fullName>
    </submittedName>
</protein>
<organism evidence="1">
    <name type="scientific">Rhizophora mucronata</name>
    <name type="common">Asiatic mangrove</name>
    <dbReference type="NCBI Taxonomy" id="61149"/>
    <lineage>
        <taxon>Eukaryota</taxon>
        <taxon>Viridiplantae</taxon>
        <taxon>Streptophyta</taxon>
        <taxon>Embryophyta</taxon>
        <taxon>Tracheophyta</taxon>
        <taxon>Spermatophyta</taxon>
        <taxon>Magnoliopsida</taxon>
        <taxon>eudicotyledons</taxon>
        <taxon>Gunneridae</taxon>
        <taxon>Pentapetalae</taxon>
        <taxon>rosids</taxon>
        <taxon>fabids</taxon>
        <taxon>Malpighiales</taxon>
        <taxon>Rhizophoraceae</taxon>
        <taxon>Rhizophora</taxon>
    </lineage>
</organism>
<accession>A0A2P2PRG8</accession>